<dbReference type="Pfam" id="PF04070">
    <property type="entry name" value="DUF378"/>
    <property type="match status" value="1"/>
</dbReference>
<dbReference type="AlphaFoldDB" id="K1X5F3"/>
<dbReference type="EMBL" id="AMFJ01036065">
    <property type="protein sequence ID" value="EKD25430.1"/>
    <property type="molecule type" value="Genomic_DNA"/>
</dbReference>
<protein>
    <submittedName>
        <fullName evidence="2">Uncharacterized protein</fullName>
    </submittedName>
</protein>
<gene>
    <name evidence="2" type="ORF">ACD_80C00058G0005</name>
</gene>
<keyword evidence="1" id="KW-1133">Transmembrane helix</keyword>
<comment type="caution">
    <text evidence="2">The sequence shown here is derived from an EMBL/GenBank/DDBJ whole genome shotgun (WGS) entry which is preliminary data.</text>
</comment>
<name>K1X5F3_9BACT</name>
<evidence type="ECO:0000313" key="2">
    <source>
        <dbReference type="EMBL" id="EKD25430.1"/>
    </source>
</evidence>
<keyword evidence="1" id="KW-0812">Transmembrane</keyword>
<keyword evidence="1" id="KW-0472">Membrane</keyword>
<proteinExistence type="predicted"/>
<evidence type="ECO:0000256" key="1">
    <source>
        <dbReference type="SAM" id="Phobius"/>
    </source>
</evidence>
<accession>K1X5F3</accession>
<dbReference type="InterPro" id="IPR007211">
    <property type="entry name" value="DUF378"/>
</dbReference>
<organism evidence="2">
    <name type="scientific">uncultured bacterium</name>
    <name type="common">gcode 4</name>
    <dbReference type="NCBI Taxonomy" id="1234023"/>
    <lineage>
        <taxon>Bacteria</taxon>
        <taxon>environmental samples</taxon>
    </lineage>
</organism>
<reference evidence="2" key="1">
    <citation type="journal article" date="2012" name="Science">
        <title>Fermentation, hydrogen, and sulfur metabolism in multiple uncultivated bacterial phyla.</title>
        <authorList>
            <person name="Wrighton K.C."/>
            <person name="Thomas B.C."/>
            <person name="Sharon I."/>
            <person name="Miller C.S."/>
            <person name="Castelle C.J."/>
            <person name="VerBerkmoes N.C."/>
            <person name="Wilkins M.J."/>
            <person name="Hettich R.L."/>
            <person name="Lipton M.S."/>
            <person name="Williams K.H."/>
            <person name="Long P.E."/>
            <person name="Banfield J.F."/>
        </authorList>
    </citation>
    <scope>NUCLEOTIDE SEQUENCE [LARGE SCALE GENOMIC DNA]</scope>
</reference>
<feature type="transmembrane region" description="Helical" evidence="1">
    <location>
        <begin position="57"/>
        <end position="79"/>
    </location>
</feature>
<sequence>MKVLYWIFLIVLVVGGLNRALIGWLNLNLVTTIFPDMIAKAIDTVGVETTVATLNKFAMMTYTLVGISALWVFVANVTGCKCCQASEKKA</sequence>